<comment type="caution">
    <text evidence="1">The sequence shown here is derived from an EMBL/GenBank/DDBJ whole genome shotgun (WGS) entry which is preliminary data.</text>
</comment>
<accession>A0A4Q9KX73</accession>
<reference evidence="1 2" key="1">
    <citation type="submission" date="2017-12" db="EMBL/GenBank/DDBJ databases">
        <authorList>
            <person name="Pombert J.-F."/>
            <person name="Haag K.L."/>
            <person name="Ebert D."/>
        </authorList>
    </citation>
    <scope>NUCLEOTIDE SEQUENCE [LARGE SCALE GENOMIC DNA]</scope>
    <source>
        <strain evidence="1">IL-BN-2</strain>
    </source>
</reference>
<gene>
    <name evidence="1" type="ORF">CWI39_1979p0030</name>
</gene>
<evidence type="ECO:0000313" key="1">
    <source>
        <dbReference type="EMBL" id="TBT99557.1"/>
    </source>
</evidence>
<evidence type="ECO:0000313" key="2">
    <source>
        <dbReference type="Proteomes" id="UP000293045"/>
    </source>
</evidence>
<dbReference type="VEuPathDB" id="MicrosporidiaDB:CWI36_0642p0010"/>
<dbReference type="AlphaFoldDB" id="A0A4Q9KX73"/>
<dbReference type="Proteomes" id="UP000293045">
    <property type="component" value="Unassembled WGS sequence"/>
</dbReference>
<organism evidence="1 2">
    <name type="scientific">Hamiltosporidium magnivora</name>
    <dbReference type="NCBI Taxonomy" id="148818"/>
    <lineage>
        <taxon>Eukaryota</taxon>
        <taxon>Fungi</taxon>
        <taxon>Fungi incertae sedis</taxon>
        <taxon>Microsporidia</taxon>
        <taxon>Dubosqiidae</taxon>
        <taxon>Hamiltosporidium</taxon>
    </lineage>
</organism>
<name>A0A4Q9KX73_9MICR</name>
<sequence length="180" mass="21157">MIYFVILCLISCEIDNAKEYIIEIANEPQTVLSLINGKLRFREIDNLPDMYKNKAEIVQFLGSADTYEIKLGEYVICKDKQSFRIGLCTHYNPNTYFSIKGSGMGFTFGLESDKFCIIRGERDDEDKYEGYHVDLDYCEKQLEHKTFNITEFIQQKSFELNPGYKRDIDKETMAEYYFKV</sequence>
<dbReference type="VEuPathDB" id="MicrosporidiaDB:CWI39_1979p0030"/>
<dbReference type="EMBL" id="PIXR01001979">
    <property type="protein sequence ID" value="TBT99557.1"/>
    <property type="molecule type" value="Genomic_DNA"/>
</dbReference>
<proteinExistence type="predicted"/>
<protein>
    <submittedName>
        <fullName evidence="1">Uncharacterized protein</fullName>
    </submittedName>
</protein>